<comment type="similarity">
    <text evidence="1">Belongs to the HesB/IscA family.</text>
</comment>
<evidence type="ECO:0000256" key="1">
    <source>
        <dbReference type="ARBA" id="ARBA00006718"/>
    </source>
</evidence>
<evidence type="ECO:0000259" key="2">
    <source>
        <dbReference type="Pfam" id="PF01521"/>
    </source>
</evidence>
<dbReference type="GO" id="GO:0005829">
    <property type="term" value="C:cytosol"/>
    <property type="evidence" value="ECO:0007669"/>
    <property type="project" value="TreeGrafter"/>
</dbReference>
<dbReference type="Pfam" id="PF01521">
    <property type="entry name" value="Fe-S_biosyn"/>
    <property type="match status" value="1"/>
</dbReference>
<evidence type="ECO:0000313" key="4">
    <source>
        <dbReference type="Proteomes" id="UP000294441"/>
    </source>
</evidence>
<dbReference type="GO" id="GO:0016226">
    <property type="term" value="P:iron-sulfur cluster assembly"/>
    <property type="evidence" value="ECO:0007669"/>
    <property type="project" value="InterPro"/>
</dbReference>
<evidence type="ECO:0000313" key="3">
    <source>
        <dbReference type="EMBL" id="VFP82173.1"/>
    </source>
</evidence>
<dbReference type="RefSeq" id="WP_269472380.1">
    <property type="nucleotide sequence ID" value="NZ_LR217713.1"/>
</dbReference>
<dbReference type="InterPro" id="IPR035903">
    <property type="entry name" value="HesB-like_dom_sf"/>
</dbReference>
<dbReference type="InterPro" id="IPR017870">
    <property type="entry name" value="FeS_cluster_insertion_CS"/>
</dbReference>
<protein>
    <submittedName>
        <fullName evidence="3">Protein SufA</fullName>
    </submittedName>
</protein>
<dbReference type="AlphaFoldDB" id="A0A451D8S9"/>
<feature type="domain" description="Core" evidence="2">
    <location>
        <begin position="16"/>
        <end position="116"/>
    </location>
</feature>
<dbReference type="PANTHER" id="PTHR10072:SF47">
    <property type="entry name" value="PROTEIN SUFA"/>
    <property type="match status" value="1"/>
</dbReference>
<reference evidence="3 4" key="1">
    <citation type="submission" date="2019-02" db="EMBL/GenBank/DDBJ databases">
        <authorList>
            <person name="Manzano-Marin A."/>
            <person name="Manzano-Marin A."/>
        </authorList>
    </citation>
    <scope>NUCLEOTIDE SEQUENCE [LARGE SCALE GENOMIC DNA]</scope>
    <source>
        <strain evidence="3 4">ErCicurvipes</strain>
    </source>
</reference>
<dbReference type="NCBIfam" id="TIGR00049">
    <property type="entry name" value="iron-sulfur cluster assembly accessory protein"/>
    <property type="match status" value="1"/>
</dbReference>
<dbReference type="Proteomes" id="UP000294441">
    <property type="component" value="Chromosome 1"/>
</dbReference>
<organism evidence="3 4">
    <name type="scientific">Candidatus Erwinia haradaeae</name>
    <dbReference type="NCBI Taxonomy" id="1922217"/>
    <lineage>
        <taxon>Bacteria</taxon>
        <taxon>Pseudomonadati</taxon>
        <taxon>Pseudomonadota</taxon>
        <taxon>Gammaproteobacteria</taxon>
        <taxon>Enterobacterales</taxon>
        <taxon>Erwiniaceae</taxon>
        <taxon>Erwinia</taxon>
    </lineage>
</organism>
<dbReference type="GeneID" id="66304801"/>
<dbReference type="GO" id="GO:0051537">
    <property type="term" value="F:2 iron, 2 sulfur cluster binding"/>
    <property type="evidence" value="ECO:0007669"/>
    <property type="project" value="TreeGrafter"/>
</dbReference>
<dbReference type="SUPFAM" id="SSF89360">
    <property type="entry name" value="HesB-like domain"/>
    <property type="match status" value="1"/>
</dbReference>
<proteinExistence type="inferred from homology"/>
<dbReference type="EMBL" id="LR217713">
    <property type="protein sequence ID" value="VFP82173.1"/>
    <property type="molecule type" value="Genomic_DNA"/>
</dbReference>
<dbReference type="InterPro" id="IPR016092">
    <property type="entry name" value="ATAP"/>
</dbReference>
<dbReference type="InterPro" id="IPR000361">
    <property type="entry name" value="ATAP_core_dom"/>
</dbReference>
<dbReference type="PROSITE" id="PS01152">
    <property type="entry name" value="HESB"/>
    <property type="match status" value="1"/>
</dbReference>
<dbReference type="Gene3D" id="2.60.300.12">
    <property type="entry name" value="HesB-like domain"/>
    <property type="match status" value="1"/>
</dbReference>
<accession>A0A451D8S9</accession>
<gene>
    <name evidence="3" type="primary">sufA</name>
    <name evidence="3" type="ORF">ERCICURV3402_528</name>
</gene>
<dbReference type="PANTHER" id="PTHR10072">
    <property type="entry name" value="IRON-SULFUR CLUSTER ASSEMBLY PROTEIN"/>
    <property type="match status" value="1"/>
</dbReference>
<sequence length="121" mass="13646">MYLEILDLENSMWKGLRLTNRAVKQIIHLSERDPEIKGVQLDIKSSGCAGWSYAMKLVKDCSENDLIFTHDGASLFVPIRAMPYIDGTEVDYVRIGLNHMFKFNNPQANNSCGCGESFAIE</sequence>
<dbReference type="InterPro" id="IPR050322">
    <property type="entry name" value="Fe-S_cluster_asmbl/transfer"/>
</dbReference>
<dbReference type="NCBIfam" id="NF007050">
    <property type="entry name" value="PRK09504.1"/>
    <property type="match status" value="1"/>
</dbReference>
<name>A0A451D8S9_9GAMM</name>